<accession>A0A653E6B8</accession>
<name>A0A653E6B8_9PSED</name>
<dbReference type="EMBL" id="LR215729">
    <property type="protein sequence ID" value="VEV98255.1"/>
    <property type="molecule type" value="Genomic_DNA"/>
</dbReference>
<evidence type="ECO:0008006" key="2">
    <source>
        <dbReference type="Google" id="ProtNLM"/>
    </source>
</evidence>
<dbReference type="SUPFAM" id="SSF49899">
    <property type="entry name" value="Concanavalin A-like lectins/glucanases"/>
    <property type="match status" value="1"/>
</dbReference>
<dbReference type="AlphaFoldDB" id="A0A653E6B8"/>
<organism evidence="1">
    <name type="scientific">Pseudomonas marincola</name>
    <dbReference type="NCBI Taxonomy" id="437900"/>
    <lineage>
        <taxon>Bacteria</taxon>
        <taxon>Pseudomonadati</taxon>
        <taxon>Pseudomonadota</taxon>
        <taxon>Gammaproteobacteria</taxon>
        <taxon>Pseudomonadales</taxon>
        <taxon>Pseudomonadaceae</taxon>
        <taxon>Pseudomonas</taxon>
    </lineage>
</organism>
<protein>
    <recommendedName>
        <fullName evidence="2">Concanavalin A-like lectin/glucanases superfamily protein</fullName>
    </recommendedName>
</protein>
<dbReference type="RefSeq" id="WP_150548814.1">
    <property type="nucleotide sequence ID" value="NZ_LR215729.2"/>
</dbReference>
<reference evidence="1" key="1">
    <citation type="submission" date="2019-02" db="EMBL/GenBank/DDBJ databases">
        <authorList>
            <consortium name="Genoscope - CEA"/>
            <person name="William W."/>
        </authorList>
    </citation>
    <scope>NUCLEOTIDE SEQUENCE [LARGE SCALE GENOMIC DNA]</scope>
    <source>
        <strain evidence="1">YSy11</strain>
    </source>
</reference>
<dbReference type="Pfam" id="PF13385">
    <property type="entry name" value="Laminin_G_3"/>
    <property type="match status" value="1"/>
</dbReference>
<evidence type="ECO:0000313" key="1">
    <source>
        <dbReference type="EMBL" id="VEV98255.1"/>
    </source>
</evidence>
<gene>
    <name evidence="1" type="ORF">PMYSY11_3211</name>
</gene>
<dbReference type="InterPro" id="IPR013320">
    <property type="entry name" value="ConA-like_dom_sf"/>
</dbReference>
<proteinExistence type="predicted"/>
<dbReference type="Gene3D" id="2.60.120.200">
    <property type="match status" value="1"/>
</dbReference>
<sequence>MINAGVLASQVRRAAGGTDPLFANVQLLMHMDGLNGSTTFVDSSASPKTLTANAGGVIGTDKSVFGGASGRFTATNDSRVDVAAADSLKLVGEFCVEFRLLMNELSNSFQFVSNTSSAYLWVRSNSTSIRAYFAGTETVSVPYTPGVWQAIAITRDASNNVRFFVDGVQQGASFTKTANQTTAPNLQIGSAPAVAGAGAGGRCYIDELRITIGSARYTSDYTPAAGPFPNSGP</sequence>